<dbReference type="AlphaFoldDB" id="A0A0X1KKG8"/>
<gene>
    <name evidence="1" type="ORF">X802_06070</name>
</gene>
<dbReference type="STRING" id="1432656.X802_06070"/>
<dbReference type="KEGG" id="tgy:X802_06070"/>
<sequence length="58" mass="6596">MGTTPRQKAEFPSTSPITVREVYERMKDMLGTAENDPHDILREIREFRFITTGNGGVV</sequence>
<protein>
    <submittedName>
        <fullName evidence="1">Uncharacterized protein</fullName>
    </submittedName>
</protein>
<proteinExistence type="predicted"/>
<name>A0A0X1KKG8_9EURY</name>
<dbReference type="RefSeq" id="WP_156961714.1">
    <property type="nucleotide sequence ID" value="NZ_CP007140.1"/>
</dbReference>
<dbReference type="GeneID" id="43090338"/>
<organism evidence="1 2">
    <name type="scientific">Thermococcus guaymasensis DSM 11113</name>
    <dbReference type="NCBI Taxonomy" id="1432656"/>
    <lineage>
        <taxon>Archaea</taxon>
        <taxon>Methanobacteriati</taxon>
        <taxon>Methanobacteriota</taxon>
        <taxon>Thermococci</taxon>
        <taxon>Thermococcales</taxon>
        <taxon>Thermococcaceae</taxon>
        <taxon>Thermococcus</taxon>
    </lineage>
</organism>
<accession>A0A0X1KKG8</accession>
<reference evidence="1 2" key="1">
    <citation type="submission" date="2014-01" db="EMBL/GenBank/DDBJ databases">
        <title>Genome sequencing of Thermococcus guaymasensis.</title>
        <authorList>
            <person name="Zhang X."/>
            <person name="Alvare G."/>
            <person name="Fristensky B."/>
            <person name="Chen L."/>
            <person name="Suen T."/>
            <person name="Chen Q."/>
            <person name="Ma K."/>
        </authorList>
    </citation>
    <scope>NUCLEOTIDE SEQUENCE [LARGE SCALE GENOMIC DNA]</scope>
    <source>
        <strain evidence="1 2">DSM 11113</strain>
    </source>
</reference>
<keyword evidence="2" id="KW-1185">Reference proteome</keyword>
<dbReference type="EMBL" id="CP007140">
    <property type="protein sequence ID" value="AJC71771.1"/>
    <property type="molecule type" value="Genomic_DNA"/>
</dbReference>
<evidence type="ECO:0000313" key="1">
    <source>
        <dbReference type="EMBL" id="AJC71771.1"/>
    </source>
</evidence>
<dbReference type="PATRIC" id="fig|1432656.3.peg.1178"/>
<dbReference type="Proteomes" id="UP000062043">
    <property type="component" value="Chromosome"/>
</dbReference>
<evidence type="ECO:0000313" key="2">
    <source>
        <dbReference type="Proteomes" id="UP000062043"/>
    </source>
</evidence>